<accession>A0A9E4NGP4</accession>
<dbReference type="EMBL" id="JAEPCR010000003">
    <property type="protein sequence ID" value="MCG7976846.1"/>
    <property type="molecule type" value="Genomic_DNA"/>
</dbReference>
<sequence>MGIKLSNLLNWTWCLPQTLMGCCWLVTVRGLLDREAEDIGGWQGVRAMLYNKLQGGVSLGPFLFYQATPSGDTLLYHEYGHYRQSLLLGPLYIPLIGLPSFSWAIMKKAGFFQGIPYCAFPTAAAICQCESGGKGWIARRR</sequence>
<dbReference type="PROSITE" id="PS51257">
    <property type="entry name" value="PROKAR_LIPOPROTEIN"/>
    <property type="match status" value="1"/>
</dbReference>
<dbReference type="Proteomes" id="UP000886674">
    <property type="component" value="Unassembled WGS sequence"/>
</dbReference>
<protein>
    <submittedName>
        <fullName evidence="1">Uncharacterized protein</fullName>
    </submittedName>
</protein>
<proteinExistence type="predicted"/>
<dbReference type="AlphaFoldDB" id="A0A9E4NGP4"/>
<comment type="caution">
    <text evidence="1">The sequence shown here is derived from an EMBL/GenBank/DDBJ whole genome shotgun (WGS) entry which is preliminary data.</text>
</comment>
<evidence type="ECO:0000313" key="2">
    <source>
        <dbReference type="Proteomes" id="UP000886674"/>
    </source>
</evidence>
<gene>
    <name evidence="1" type="ORF">JAY77_01695</name>
</gene>
<organism evidence="1 2">
    <name type="scientific">Candidatus Thiodiazotropha taylori</name>
    <dbReference type="NCBI Taxonomy" id="2792791"/>
    <lineage>
        <taxon>Bacteria</taxon>
        <taxon>Pseudomonadati</taxon>
        <taxon>Pseudomonadota</taxon>
        <taxon>Gammaproteobacteria</taxon>
        <taxon>Chromatiales</taxon>
        <taxon>Sedimenticolaceae</taxon>
        <taxon>Candidatus Thiodiazotropha</taxon>
    </lineage>
</organism>
<reference evidence="1" key="1">
    <citation type="journal article" date="2021" name="Proc. Natl. Acad. Sci. U.S.A.">
        <title>Global biogeography of chemosynthetic symbionts reveals both localized and globally distributed symbiont groups. .</title>
        <authorList>
            <person name="Osvatic J.T."/>
            <person name="Wilkins L.G.E."/>
            <person name="Leibrecht L."/>
            <person name="Leray M."/>
            <person name="Zauner S."/>
            <person name="Polzin J."/>
            <person name="Camacho Y."/>
            <person name="Gros O."/>
            <person name="van Gils J.A."/>
            <person name="Eisen J.A."/>
            <person name="Petersen J.M."/>
            <person name="Yuen B."/>
        </authorList>
    </citation>
    <scope>NUCLEOTIDE SEQUENCE</scope>
    <source>
        <strain evidence="1">MAGclacostrist055</strain>
    </source>
</reference>
<name>A0A9E4NGP4_9GAMM</name>
<evidence type="ECO:0000313" key="1">
    <source>
        <dbReference type="EMBL" id="MCG7976846.1"/>
    </source>
</evidence>